<dbReference type="RefSeq" id="WP_249513532.1">
    <property type="nucleotide sequence ID" value="NZ_CP093365.1"/>
</dbReference>
<dbReference type="Proteomes" id="UP000831947">
    <property type="component" value="Chromosome"/>
</dbReference>
<reference evidence="1 2" key="1">
    <citation type="journal article" date="2022" name="Int. J. Syst. Evol. Microbiol.">
        <title>Apilactobacillus apisilvae sp. nov., Nicolia spurrieriana gen. nov. sp. nov., Bombilactobacillus folatiphilus sp. nov. and Bombilactobacillus thymidiniphilus sp. nov., four new lactic acid bacterial isolates from stingless bees Tetragonula carbonaria and Austroplebeia australis.</title>
        <authorList>
            <person name="Oliphant S.A."/>
            <person name="Watson-Haigh N.S."/>
            <person name="Sumby K.M."/>
            <person name="Gardner J."/>
            <person name="Groom S."/>
            <person name="Jiranek V."/>
        </authorList>
    </citation>
    <scope>NUCLEOTIDE SEQUENCE [LARGE SCALE GENOMIC DNA]</scope>
    <source>
        <strain evidence="1 2">SG4_A1</strain>
    </source>
</reference>
<organism evidence="1 2">
    <name type="scientific">Bombilactobacillus thymidiniphilus</name>
    <dbReference type="NCBI Taxonomy" id="2923363"/>
    <lineage>
        <taxon>Bacteria</taxon>
        <taxon>Bacillati</taxon>
        <taxon>Bacillota</taxon>
        <taxon>Bacilli</taxon>
        <taxon>Lactobacillales</taxon>
        <taxon>Lactobacillaceae</taxon>
        <taxon>Bombilactobacillus</taxon>
    </lineage>
</organism>
<accession>A0ABY4PEW4</accession>
<protein>
    <submittedName>
        <fullName evidence="1">DUF4176 domain-containing protein</fullName>
    </submittedName>
</protein>
<dbReference type="Pfam" id="PF13780">
    <property type="entry name" value="DUF4176"/>
    <property type="match status" value="1"/>
</dbReference>
<name>A0ABY4PEW4_9LACO</name>
<sequence length="97" mass="11225">MMLPIGSIVYLEDSSQKVMLLNVGPVVEQNGVEVYFDYSGAIYPAGLDPEQVYYFNQEDIAEVVFEGYQDEDSERFNELYEQWVEDNQDEIPRGEVE</sequence>
<keyword evidence="2" id="KW-1185">Reference proteome</keyword>
<gene>
    <name evidence="1" type="ORF">MOO47_03180</name>
</gene>
<dbReference type="InterPro" id="IPR025233">
    <property type="entry name" value="DUF4176"/>
</dbReference>
<evidence type="ECO:0000313" key="2">
    <source>
        <dbReference type="Proteomes" id="UP000831947"/>
    </source>
</evidence>
<proteinExistence type="predicted"/>
<evidence type="ECO:0000313" key="1">
    <source>
        <dbReference type="EMBL" id="UQS84348.1"/>
    </source>
</evidence>
<dbReference type="EMBL" id="CP093365">
    <property type="protein sequence ID" value="UQS84348.1"/>
    <property type="molecule type" value="Genomic_DNA"/>
</dbReference>